<reference evidence="1" key="1">
    <citation type="submission" date="2020-02" db="EMBL/GenBank/DDBJ databases">
        <title>Genome sequencing of the panga catfish, Pangasius djambal.</title>
        <authorList>
            <person name="Wen M."/>
            <person name="Zahm M."/>
            <person name="Roques C."/>
            <person name="Cabau C."/>
            <person name="Klopp C."/>
            <person name="Donnadieu C."/>
            <person name="Jouanno E."/>
            <person name="Avarre J.-C."/>
            <person name="Campet M."/>
            <person name="Ha T."/>
            <person name="Dugue R."/>
            <person name="Lampietro C."/>
            <person name="Louis A."/>
            <person name="Herpin A."/>
            <person name="Echchiki A."/>
            <person name="Berthelot C."/>
            <person name="Parey E."/>
            <person name="Roest-Crollius H."/>
            <person name="Braasch I."/>
            <person name="Postlethwait J.H."/>
            <person name="Bobe J."/>
            <person name="Montfort J."/>
            <person name="Bouchez O."/>
            <person name="Begum T."/>
            <person name="Schartl M."/>
            <person name="Gustiano R."/>
            <person name="Guiguen Y."/>
        </authorList>
    </citation>
    <scope>NUCLEOTIDE SEQUENCE</scope>
    <source>
        <strain evidence="1">Pdj_M5554</strain>
    </source>
</reference>
<proteinExistence type="predicted"/>
<gene>
    <name evidence="1" type="ORF">PDJAM_G00059510</name>
</gene>
<organism evidence="1 2">
    <name type="scientific">Pangasius djambal</name>
    <dbReference type="NCBI Taxonomy" id="1691987"/>
    <lineage>
        <taxon>Eukaryota</taxon>
        <taxon>Metazoa</taxon>
        <taxon>Chordata</taxon>
        <taxon>Craniata</taxon>
        <taxon>Vertebrata</taxon>
        <taxon>Euteleostomi</taxon>
        <taxon>Actinopterygii</taxon>
        <taxon>Neopterygii</taxon>
        <taxon>Teleostei</taxon>
        <taxon>Ostariophysi</taxon>
        <taxon>Siluriformes</taxon>
        <taxon>Pangasiidae</taxon>
        <taxon>Pangasius</taxon>
    </lineage>
</organism>
<keyword evidence="2" id="KW-1185">Reference proteome</keyword>
<sequence>MSGFSTCVSDNDVFEEISVRHGQAAVSGLFSALKWLPKKNNKSEYKALESFNSPAARLGQAERSH</sequence>
<protein>
    <submittedName>
        <fullName evidence="1">Uncharacterized protein</fullName>
    </submittedName>
</protein>
<evidence type="ECO:0000313" key="1">
    <source>
        <dbReference type="EMBL" id="MCJ8740484.1"/>
    </source>
</evidence>
<evidence type="ECO:0000313" key="2">
    <source>
        <dbReference type="Proteomes" id="UP000830395"/>
    </source>
</evidence>
<dbReference type="EMBL" id="CM040988">
    <property type="protein sequence ID" value="MCJ8740484.1"/>
    <property type="molecule type" value="Genomic_DNA"/>
</dbReference>
<dbReference type="Proteomes" id="UP000830395">
    <property type="component" value="Chromosome 14"/>
</dbReference>
<comment type="caution">
    <text evidence="1">The sequence shown here is derived from an EMBL/GenBank/DDBJ whole genome shotgun (WGS) entry which is preliminary data.</text>
</comment>
<name>A0ACC5YXJ9_9TELE</name>
<accession>A0ACC5YXJ9</accession>